<protein>
    <submittedName>
        <fullName evidence="2">Uncharacterized protein</fullName>
    </submittedName>
</protein>
<feature type="region of interest" description="Disordered" evidence="1">
    <location>
        <begin position="93"/>
        <end position="113"/>
    </location>
</feature>
<dbReference type="EMBL" id="RBNJ01011297">
    <property type="protein sequence ID" value="RUS26066.1"/>
    <property type="molecule type" value="Genomic_DNA"/>
</dbReference>
<dbReference type="Proteomes" id="UP000274822">
    <property type="component" value="Unassembled WGS sequence"/>
</dbReference>
<evidence type="ECO:0000256" key="1">
    <source>
        <dbReference type="SAM" id="MobiDB-lite"/>
    </source>
</evidence>
<evidence type="ECO:0000313" key="2">
    <source>
        <dbReference type="EMBL" id="RUS26066.1"/>
    </source>
</evidence>
<feature type="region of interest" description="Disordered" evidence="1">
    <location>
        <begin position="150"/>
        <end position="184"/>
    </location>
</feature>
<evidence type="ECO:0000313" key="3">
    <source>
        <dbReference type="Proteomes" id="UP000274822"/>
    </source>
</evidence>
<dbReference type="AlphaFoldDB" id="A0A433Q8G8"/>
<sequence length="719" mass="81571">MHTHTIVFAPKMITRHKSDVDALKIINAARNKETHTLVDDYSLQKSKKPRLTSRSSKQVINHSILSDTIDDAKSDSEEEFEGDIDKKSFAEKDNDEKVQDFDENDSGEDDLGKCANGDRVVKKVRVYYDITEIAALNSLYSDDYCADDGDSYSPEKRVLDEDDEDDEDLTDNEDNWNPQKSPTVSVVQRSLARKQSSDIIPTTALTVTSALTLINVNKLTETYRKMEDSRKWRLSTGKVVEDSLYKFAINCPYEHASHSFILDPTDEVYTNNGVFTEVELKEIKRHNRRNLPEIPNDLLEYLLTFQKSTLYELRQAIDQPIKAIDGNFIPEKHLDYEWIRYAMSTVLHEYQTGSLKKTHHEQWYGMHLWCPIVDRCFDDIEDIEAIRGEACSAASGHRKNADRTVSASHKLKRQKIGRKGDLILRSSTNLEFGGGEAGKTYTSEKGTKWLVESGLKLPKMLKDMLMDLAKEVEWSTTVLRTLTTVGFIHGDRRQMVLELDCPDGYVCRLTRSNVYKIADSIATHSAETLPLILMTWRAKACNANSDFAELYTESFTYISGEVMSRASRSRRIQAIDASADAEGYHLDWIFTKHDLAKDLSWGQEFSLAGSKIENGQKILDNTLKVQKTLRDMHRTLIDTLSEAGGGVLSTKVIQLLLPGFVSSGFFVRVLLNVYLGGGYYGSIKLAEFDIPTKSEELGRVVMMGRTMLNVKLKSRFTLE</sequence>
<accession>A0A433Q8G8</accession>
<name>A0A433Q8G8_9FUNG</name>
<proteinExistence type="predicted"/>
<comment type="caution">
    <text evidence="2">The sequence shown here is derived from an EMBL/GenBank/DDBJ whole genome shotgun (WGS) entry which is preliminary data.</text>
</comment>
<feature type="compositionally biased region" description="Acidic residues" evidence="1">
    <location>
        <begin position="160"/>
        <end position="174"/>
    </location>
</feature>
<gene>
    <name evidence="2" type="ORF">BC938DRAFT_471275</name>
</gene>
<reference evidence="2 3" key="1">
    <citation type="journal article" date="2018" name="New Phytol.">
        <title>Phylogenomics of Endogonaceae and evolution of mycorrhizas within Mucoromycota.</title>
        <authorList>
            <person name="Chang Y."/>
            <person name="Desiro A."/>
            <person name="Na H."/>
            <person name="Sandor L."/>
            <person name="Lipzen A."/>
            <person name="Clum A."/>
            <person name="Barry K."/>
            <person name="Grigoriev I.V."/>
            <person name="Martin F.M."/>
            <person name="Stajich J.E."/>
            <person name="Smith M.E."/>
            <person name="Bonito G."/>
            <person name="Spatafora J.W."/>
        </authorList>
    </citation>
    <scope>NUCLEOTIDE SEQUENCE [LARGE SCALE GENOMIC DNA]</scope>
    <source>
        <strain evidence="2 3">AD002</strain>
    </source>
</reference>
<organism evidence="2 3">
    <name type="scientific">Jimgerdemannia flammicorona</name>
    <dbReference type="NCBI Taxonomy" id="994334"/>
    <lineage>
        <taxon>Eukaryota</taxon>
        <taxon>Fungi</taxon>
        <taxon>Fungi incertae sedis</taxon>
        <taxon>Mucoromycota</taxon>
        <taxon>Mucoromycotina</taxon>
        <taxon>Endogonomycetes</taxon>
        <taxon>Endogonales</taxon>
        <taxon>Endogonaceae</taxon>
        <taxon>Jimgerdemannia</taxon>
    </lineage>
</organism>
<keyword evidence="3" id="KW-1185">Reference proteome</keyword>